<dbReference type="GO" id="GO:0016301">
    <property type="term" value="F:kinase activity"/>
    <property type="evidence" value="ECO:0007669"/>
    <property type="project" value="UniProtKB-KW"/>
</dbReference>
<proteinExistence type="predicted"/>
<dbReference type="SUPFAM" id="SSF52540">
    <property type="entry name" value="P-loop containing nucleoside triphosphate hydrolases"/>
    <property type="match status" value="1"/>
</dbReference>
<accession>A0A7S9QCA2</accession>
<keyword evidence="1" id="KW-0418">Kinase</keyword>
<dbReference type="EMBL" id="CP064942">
    <property type="protein sequence ID" value="QPH53615.1"/>
    <property type="molecule type" value="Genomic_DNA"/>
</dbReference>
<dbReference type="KEGG" id="poz:I0K15_17820"/>
<dbReference type="AlphaFoldDB" id="A0A7S9QCA2"/>
<keyword evidence="1" id="KW-0808">Transferase</keyword>
<sequence length="196" mass="22179">MIVSFRARLAVLALPKTGTTALESVLAPRADIAMTGDPKFKHMRLRRFERDIRPMLNASGFEDIETLAVIREPVEWLGSWYRYRTRPVLLGTPRSTAAISFDAFVEAYLSNDPPVFARVGRPSRFLEPTPSGRGITHLMRYDRPKVLLDFLSDRFGCTVAPAQENVSPSLPLELSPDLRRRLELEMAPDFELYEGA</sequence>
<dbReference type="Proteomes" id="UP000594800">
    <property type="component" value="Chromosome"/>
</dbReference>
<evidence type="ECO:0000313" key="2">
    <source>
        <dbReference type="Proteomes" id="UP000594800"/>
    </source>
</evidence>
<name>A0A7S9QCA2_9RHOB</name>
<organism evidence="1 2">
    <name type="scientific">Pontivivens ytuae</name>
    <dbReference type="NCBI Taxonomy" id="2789856"/>
    <lineage>
        <taxon>Bacteria</taxon>
        <taxon>Pseudomonadati</taxon>
        <taxon>Pseudomonadota</taxon>
        <taxon>Alphaproteobacteria</taxon>
        <taxon>Rhodobacterales</taxon>
        <taxon>Paracoccaceae</taxon>
        <taxon>Pontivivens</taxon>
    </lineage>
</organism>
<protein>
    <submittedName>
        <fullName evidence="1">Gamma-glutamyl kinase</fullName>
    </submittedName>
</protein>
<evidence type="ECO:0000313" key="1">
    <source>
        <dbReference type="EMBL" id="QPH53615.1"/>
    </source>
</evidence>
<reference evidence="1 2" key="1">
    <citation type="submission" date="2020-11" db="EMBL/GenBank/DDBJ databases">
        <title>Description of Pontivivens ytuae sp. nov. isolated from deep sea sediment of Mariana Trench.</title>
        <authorList>
            <person name="Wang Z."/>
            <person name="Sun Q.-L."/>
            <person name="Xu X.-D."/>
            <person name="Tang Y.-Z."/>
            <person name="Zhang J."/>
        </authorList>
    </citation>
    <scope>NUCLEOTIDE SEQUENCE [LARGE SCALE GENOMIC DNA]</scope>
    <source>
        <strain evidence="1 2">MT2928</strain>
    </source>
</reference>
<gene>
    <name evidence="1" type="ORF">I0K15_17820</name>
</gene>
<keyword evidence="2" id="KW-1185">Reference proteome</keyword>
<dbReference type="InterPro" id="IPR027417">
    <property type="entry name" value="P-loop_NTPase"/>
</dbReference>
<dbReference type="RefSeq" id="WP_196102824.1">
    <property type="nucleotide sequence ID" value="NZ_CP064942.1"/>
</dbReference>